<proteinExistence type="predicted"/>
<dbReference type="EMBL" id="PJMU01000001">
    <property type="protein sequence ID" value="PKV75296.1"/>
    <property type="molecule type" value="Genomic_DNA"/>
</dbReference>
<dbReference type="AlphaFoldDB" id="A0A2N3V132"/>
<evidence type="ECO:0000313" key="1">
    <source>
        <dbReference type="EMBL" id="PKV75296.1"/>
    </source>
</evidence>
<comment type="caution">
    <text evidence="1">The sequence shown here is derived from an EMBL/GenBank/DDBJ whole genome shotgun (WGS) entry which is preliminary data.</text>
</comment>
<name>A0A2N3V132_9BACT</name>
<reference evidence="1 2" key="1">
    <citation type="submission" date="2017-12" db="EMBL/GenBank/DDBJ databases">
        <title>Genomic Encyclopedia of Type Strains, Phase III (KMG-III): the genomes of soil and plant-associated and newly described type strains.</title>
        <authorList>
            <person name="Whitman W."/>
        </authorList>
    </citation>
    <scope>NUCLEOTIDE SEQUENCE [LARGE SCALE GENOMIC DNA]</scope>
    <source>
        <strain evidence="1 2">LP43</strain>
    </source>
</reference>
<protein>
    <submittedName>
        <fullName evidence="1">Uncharacterized protein</fullName>
    </submittedName>
</protein>
<dbReference type="RefSeq" id="WP_101442548.1">
    <property type="nucleotide sequence ID" value="NZ_PJMU01000001.1"/>
</dbReference>
<keyword evidence="2" id="KW-1185">Reference proteome</keyword>
<dbReference type="OrthoDB" id="1438165at2"/>
<gene>
    <name evidence="1" type="ORF">BD749_0234</name>
</gene>
<dbReference type="Proteomes" id="UP000233782">
    <property type="component" value="Unassembled WGS sequence"/>
</dbReference>
<accession>A0A2N3V132</accession>
<evidence type="ECO:0000313" key="2">
    <source>
        <dbReference type="Proteomes" id="UP000233782"/>
    </source>
</evidence>
<sequence length="132" mass="15363">MTWNEARNLIENSIVEEIKLDYNSQYRKVVRAQGFLCNRYDYNGSPGYKVQIGKRSFIEIPFTMLQNVFEEAVSADGVYNKNIFRIHYPTRAERKVGHPCHVHVVGKIFEKAGVALPIDSKNYRIVDKKKPR</sequence>
<organism evidence="1 2">
    <name type="scientific">Pontibacter ramchanderi</name>
    <dbReference type="NCBI Taxonomy" id="1179743"/>
    <lineage>
        <taxon>Bacteria</taxon>
        <taxon>Pseudomonadati</taxon>
        <taxon>Bacteroidota</taxon>
        <taxon>Cytophagia</taxon>
        <taxon>Cytophagales</taxon>
        <taxon>Hymenobacteraceae</taxon>
        <taxon>Pontibacter</taxon>
    </lineage>
</organism>